<dbReference type="Proteomes" id="UP000887159">
    <property type="component" value="Unassembled WGS sequence"/>
</dbReference>
<dbReference type="EMBL" id="BMAU01021101">
    <property type="protein sequence ID" value="GFX90548.1"/>
    <property type="molecule type" value="Genomic_DNA"/>
</dbReference>
<gene>
    <name evidence="1" type="ORF">TNCV_4335511</name>
</gene>
<proteinExistence type="predicted"/>
<keyword evidence="2" id="KW-1185">Reference proteome</keyword>
<evidence type="ECO:0000313" key="2">
    <source>
        <dbReference type="Proteomes" id="UP000887159"/>
    </source>
</evidence>
<organism evidence="1 2">
    <name type="scientific">Trichonephila clavipes</name>
    <name type="common">Golden silk orbweaver</name>
    <name type="synonym">Nephila clavipes</name>
    <dbReference type="NCBI Taxonomy" id="2585209"/>
    <lineage>
        <taxon>Eukaryota</taxon>
        <taxon>Metazoa</taxon>
        <taxon>Ecdysozoa</taxon>
        <taxon>Arthropoda</taxon>
        <taxon>Chelicerata</taxon>
        <taxon>Arachnida</taxon>
        <taxon>Araneae</taxon>
        <taxon>Araneomorphae</taxon>
        <taxon>Entelegynae</taxon>
        <taxon>Araneoidea</taxon>
        <taxon>Nephilidae</taxon>
        <taxon>Trichonephila</taxon>
    </lineage>
</organism>
<reference evidence="1" key="1">
    <citation type="submission" date="2020-08" db="EMBL/GenBank/DDBJ databases">
        <title>Multicomponent nature underlies the extraordinary mechanical properties of spider dragline silk.</title>
        <authorList>
            <person name="Kono N."/>
            <person name="Nakamura H."/>
            <person name="Mori M."/>
            <person name="Yoshida Y."/>
            <person name="Ohtoshi R."/>
            <person name="Malay A.D."/>
            <person name="Moran D.A.P."/>
            <person name="Tomita M."/>
            <person name="Numata K."/>
            <person name="Arakawa K."/>
        </authorList>
    </citation>
    <scope>NUCLEOTIDE SEQUENCE</scope>
</reference>
<name>A0A8X6R8U0_TRICX</name>
<sequence>MDFPVLETEMDTNNVLSQITLFNEVALKTRVLVVAYNSIRELSIPILPRSNGQMAIFPGRRSSCYGSDVPILHLEHSFESAEWGWEQLIHLGSRIQSVEACPTDAHLEQQCLFGDTEERYHQPIDRSGLTPATRLQWPKETQRYPQEPFSSLREKRGPKGRQRYLSVVWTGKEEKMKFHDKRVENREGSLGYPVFTKDSKPLGKRKRSQGYLEIVTPVLT</sequence>
<dbReference type="AlphaFoldDB" id="A0A8X6R8U0"/>
<protein>
    <submittedName>
        <fullName evidence="1">Uncharacterized protein</fullName>
    </submittedName>
</protein>
<accession>A0A8X6R8U0</accession>
<evidence type="ECO:0000313" key="1">
    <source>
        <dbReference type="EMBL" id="GFX90548.1"/>
    </source>
</evidence>
<comment type="caution">
    <text evidence="1">The sequence shown here is derived from an EMBL/GenBank/DDBJ whole genome shotgun (WGS) entry which is preliminary data.</text>
</comment>